<dbReference type="CDD" id="cd06502">
    <property type="entry name" value="TA_like"/>
    <property type="match status" value="1"/>
</dbReference>
<dbReference type="Gene3D" id="3.90.1150.10">
    <property type="entry name" value="Aspartate Aminotransferase, domain 1"/>
    <property type="match status" value="1"/>
</dbReference>
<dbReference type="PANTHER" id="PTHR48097">
    <property type="entry name" value="L-THREONINE ALDOLASE-RELATED"/>
    <property type="match status" value="1"/>
</dbReference>
<keyword evidence="4" id="KW-0456">Lyase</keyword>
<dbReference type="Gene3D" id="3.40.640.10">
    <property type="entry name" value="Type I PLP-dependent aspartate aminotransferase-like (Major domain)"/>
    <property type="match status" value="1"/>
</dbReference>
<dbReference type="Proteomes" id="UP000660729">
    <property type="component" value="Unassembled WGS sequence"/>
</dbReference>
<dbReference type="FunFam" id="3.40.640.10:FF:000030">
    <property type="entry name" value="Low-specificity L-threonine aldolase"/>
    <property type="match status" value="1"/>
</dbReference>
<sequence length="463" mass="49926">MLPRSSCSPVLRRISRPHFLTSLLVAAPSASQSSSRSWPGGVQGGISPTCFNSSATYKTVRHFSINMAYGTEQKQANGTNGVNGSKSKINHWASPGMTAFDFRSDTITKPNGRMLEAVAATTLADDVFQEDLTTNDLEKLIVSITGKEAALFVLSGTMGNQIAIRTHLQGPPHSVVADHRAHIIEWEAGGVASLCGAMCKGVIPSNGKYLTLEDVQKAVDLRDDIHGCPTKLISLENTLGGVIYPLDEIRRISDWAHSHGIIMHCDGARLWEAVAAGAASLKEYCACFDSVSLCFSKGLGAPVGSMIVGTKVFRERARWIRKSIGGGIRQAGVITAAARVAVEDTFLGGQLQACHERARQIAALWKSYGGTTSHPVETNMVWLDVEAAGLSVDKFIELGQKAGLRLLGGRLVVHYQIGEEAIERLDNLFQAIFKGTELHGVVEFSPESMKSAVRFEAYYQPGK</sequence>
<dbReference type="GO" id="GO:0006545">
    <property type="term" value="P:glycine biosynthetic process"/>
    <property type="evidence" value="ECO:0007669"/>
    <property type="project" value="TreeGrafter"/>
</dbReference>
<dbReference type="InterPro" id="IPR015421">
    <property type="entry name" value="PyrdxlP-dep_Trfase_major"/>
</dbReference>
<keyword evidence="3" id="KW-0663">Pyridoxal phosphate</keyword>
<proteinExistence type="inferred from homology"/>
<comment type="caution">
    <text evidence="6">The sequence shown here is derived from an EMBL/GenBank/DDBJ whole genome shotgun (WGS) entry which is preliminary data.</text>
</comment>
<evidence type="ECO:0000256" key="3">
    <source>
        <dbReference type="ARBA" id="ARBA00022898"/>
    </source>
</evidence>
<reference evidence="6" key="1">
    <citation type="submission" date="2020-04" db="EMBL/GenBank/DDBJ databases">
        <title>Draft genome resource of the tomato pathogen Pseudocercospora fuligena.</title>
        <authorList>
            <person name="Zaccaron A."/>
        </authorList>
    </citation>
    <scope>NUCLEOTIDE SEQUENCE</scope>
    <source>
        <strain evidence="6">PF001</strain>
    </source>
</reference>
<dbReference type="AlphaFoldDB" id="A0A8H6VGS4"/>
<comment type="cofactor">
    <cofactor evidence="1">
        <name>pyridoxal 5'-phosphate</name>
        <dbReference type="ChEBI" id="CHEBI:597326"/>
    </cofactor>
</comment>
<evidence type="ECO:0000259" key="5">
    <source>
        <dbReference type="Pfam" id="PF01212"/>
    </source>
</evidence>
<protein>
    <submittedName>
        <fullName evidence="6">Aldolase vrtJ</fullName>
    </submittedName>
</protein>
<dbReference type="GO" id="GO:0008732">
    <property type="term" value="F:L-allo-threonine aldolase activity"/>
    <property type="evidence" value="ECO:0007669"/>
    <property type="project" value="TreeGrafter"/>
</dbReference>
<dbReference type="GO" id="GO:0006567">
    <property type="term" value="P:L-threonine catabolic process"/>
    <property type="evidence" value="ECO:0007669"/>
    <property type="project" value="TreeGrafter"/>
</dbReference>
<evidence type="ECO:0000256" key="2">
    <source>
        <dbReference type="ARBA" id="ARBA00006966"/>
    </source>
</evidence>
<dbReference type="InterPro" id="IPR023603">
    <property type="entry name" value="Low_specificity_L-TA-like"/>
</dbReference>
<dbReference type="GO" id="GO:0005829">
    <property type="term" value="C:cytosol"/>
    <property type="evidence" value="ECO:0007669"/>
    <property type="project" value="TreeGrafter"/>
</dbReference>
<dbReference type="InterPro" id="IPR015424">
    <property type="entry name" value="PyrdxlP-dep_Trfase"/>
</dbReference>
<dbReference type="OrthoDB" id="10261951at2759"/>
<dbReference type="EMBL" id="JABCIY010000258">
    <property type="protein sequence ID" value="KAF7186320.1"/>
    <property type="molecule type" value="Genomic_DNA"/>
</dbReference>
<dbReference type="PANTHER" id="PTHR48097:SF9">
    <property type="entry name" value="L-THREONINE ALDOLASE"/>
    <property type="match status" value="1"/>
</dbReference>
<gene>
    <name evidence="6" type="ORF">HII31_12395</name>
</gene>
<dbReference type="Pfam" id="PF01212">
    <property type="entry name" value="Beta_elim_lyase"/>
    <property type="match status" value="1"/>
</dbReference>
<evidence type="ECO:0000313" key="7">
    <source>
        <dbReference type="Proteomes" id="UP000660729"/>
    </source>
</evidence>
<name>A0A8H6VGS4_9PEZI</name>
<evidence type="ECO:0000313" key="6">
    <source>
        <dbReference type="EMBL" id="KAF7186320.1"/>
    </source>
</evidence>
<dbReference type="SUPFAM" id="SSF53383">
    <property type="entry name" value="PLP-dependent transferases"/>
    <property type="match status" value="1"/>
</dbReference>
<comment type="similarity">
    <text evidence="2">Belongs to the threonine aldolase family.</text>
</comment>
<organism evidence="6 7">
    <name type="scientific">Pseudocercospora fuligena</name>
    <dbReference type="NCBI Taxonomy" id="685502"/>
    <lineage>
        <taxon>Eukaryota</taxon>
        <taxon>Fungi</taxon>
        <taxon>Dikarya</taxon>
        <taxon>Ascomycota</taxon>
        <taxon>Pezizomycotina</taxon>
        <taxon>Dothideomycetes</taxon>
        <taxon>Dothideomycetidae</taxon>
        <taxon>Mycosphaerellales</taxon>
        <taxon>Mycosphaerellaceae</taxon>
        <taxon>Pseudocercospora</taxon>
    </lineage>
</organism>
<dbReference type="InterPro" id="IPR015422">
    <property type="entry name" value="PyrdxlP-dep_Trfase_small"/>
</dbReference>
<evidence type="ECO:0000256" key="4">
    <source>
        <dbReference type="ARBA" id="ARBA00023239"/>
    </source>
</evidence>
<keyword evidence="7" id="KW-1185">Reference proteome</keyword>
<feature type="domain" description="Aromatic amino acid beta-eliminating lyase/threonine aldolase" evidence="5">
    <location>
        <begin position="101"/>
        <end position="387"/>
    </location>
</feature>
<dbReference type="InterPro" id="IPR001597">
    <property type="entry name" value="ArAA_b-elim_lyase/Thr_aldolase"/>
</dbReference>
<evidence type="ECO:0000256" key="1">
    <source>
        <dbReference type="ARBA" id="ARBA00001933"/>
    </source>
</evidence>
<accession>A0A8H6VGS4</accession>
<dbReference type="NCBIfam" id="NF041359">
    <property type="entry name" value="GntG_guanitoxin"/>
    <property type="match status" value="1"/>
</dbReference>